<keyword evidence="5" id="KW-0175">Coiled coil</keyword>
<feature type="coiled-coil region" evidence="5">
    <location>
        <begin position="64"/>
        <end position="91"/>
    </location>
</feature>
<proteinExistence type="inferred from homology"/>
<dbReference type="AlphaFoldDB" id="A0A3B0LXB5"/>
<evidence type="ECO:0000256" key="2">
    <source>
        <dbReference type="ARBA" id="ARBA00022692"/>
    </source>
</evidence>
<dbReference type="Pfam" id="PF06305">
    <property type="entry name" value="LapA_dom"/>
    <property type="match status" value="1"/>
</dbReference>
<evidence type="ECO:0000259" key="6">
    <source>
        <dbReference type="Pfam" id="PF06305"/>
    </source>
</evidence>
<dbReference type="InterPro" id="IPR010445">
    <property type="entry name" value="LapA_dom"/>
</dbReference>
<comment type="caution">
    <text evidence="5">Lacks conserved residue(s) required for the propagation of feature annotation.</text>
</comment>
<evidence type="ECO:0000313" key="7">
    <source>
        <dbReference type="EMBL" id="SSW95122.1"/>
    </source>
</evidence>
<keyword evidence="2 5" id="KW-0812">Transmembrane</keyword>
<feature type="domain" description="Lipopolysaccharide assembly protein A" evidence="6">
    <location>
        <begin position="24"/>
        <end position="85"/>
    </location>
</feature>
<organism evidence="7">
    <name type="scientific">Arsenophonus endosymbiont of Trialeurodes vaporariorum</name>
    <dbReference type="NCBI Taxonomy" id="235567"/>
    <lineage>
        <taxon>Bacteria</taxon>
        <taxon>Pseudomonadati</taxon>
        <taxon>Pseudomonadota</taxon>
        <taxon>Gammaproteobacteria</taxon>
        <taxon>Enterobacterales</taxon>
        <taxon>Morganellaceae</taxon>
        <taxon>Arsenophonus</taxon>
    </lineage>
</organism>
<comment type="subcellular location">
    <subcellularLocation>
        <location evidence="5">Cell inner membrane</location>
        <topology evidence="5">Single-pass membrane protein</topology>
    </subcellularLocation>
</comment>
<dbReference type="GO" id="GO:0005886">
    <property type="term" value="C:plasma membrane"/>
    <property type="evidence" value="ECO:0007669"/>
    <property type="project" value="UniProtKB-SubCell"/>
</dbReference>
<evidence type="ECO:0000256" key="3">
    <source>
        <dbReference type="ARBA" id="ARBA00022989"/>
    </source>
</evidence>
<reference evidence="7" key="1">
    <citation type="submission" date="2018-04" db="EMBL/GenBank/DDBJ databases">
        <authorList>
            <person name="Go L.Y."/>
            <person name="Mitchell J.A."/>
        </authorList>
    </citation>
    <scope>NUCLEOTIDE SEQUENCE</scope>
    <source>
        <strain evidence="7">ARTV</strain>
    </source>
</reference>
<dbReference type="HAMAP" id="MF_01948">
    <property type="entry name" value="LPS_assembly_LapA"/>
    <property type="match status" value="1"/>
</dbReference>
<keyword evidence="1 5" id="KW-1003">Cell membrane</keyword>
<dbReference type="GO" id="GO:0008653">
    <property type="term" value="P:lipopolysaccharide metabolic process"/>
    <property type="evidence" value="ECO:0007669"/>
    <property type="project" value="InterPro"/>
</dbReference>
<comment type="function">
    <text evidence="5">Involved in the assembly of lipopolysaccharide (LPS).</text>
</comment>
<evidence type="ECO:0000256" key="1">
    <source>
        <dbReference type="ARBA" id="ARBA00022475"/>
    </source>
</evidence>
<accession>A0A3B0LXB5</accession>
<keyword evidence="4 5" id="KW-0472">Membrane</keyword>
<dbReference type="InterPro" id="IPR032906">
    <property type="entry name" value="LapA"/>
</dbReference>
<evidence type="ECO:0000256" key="5">
    <source>
        <dbReference type="HAMAP-Rule" id="MF_01948"/>
    </source>
</evidence>
<gene>
    <name evidence="5 7" type="primary">lapA</name>
    <name evidence="7" type="ORF">ARTV_0863</name>
</gene>
<keyword evidence="3 5" id="KW-1133">Transmembrane helix</keyword>
<evidence type="ECO:0000256" key="4">
    <source>
        <dbReference type="ARBA" id="ARBA00023136"/>
    </source>
</evidence>
<feature type="transmembrane region" description="Helical" evidence="5">
    <location>
        <begin position="45"/>
        <end position="69"/>
    </location>
</feature>
<comment type="similarity">
    <text evidence="5">Belongs to the LapA family.</text>
</comment>
<dbReference type="EMBL" id="UFQR01000003">
    <property type="protein sequence ID" value="SSW95122.1"/>
    <property type="molecule type" value="Genomic_DNA"/>
</dbReference>
<keyword evidence="5" id="KW-0997">Cell inner membrane</keyword>
<protein>
    <recommendedName>
        <fullName evidence="5">Lipopolysaccharide assembly protein A</fullName>
    </recommendedName>
</protein>
<sequence length="105" mass="11695" precursor="true">MKYFLILLLAVAIFIVSVTLGSSNNQIVTFNYLIAKGDYPISTLLAVLFAVGFLLGWLICGVFYAKALISLLNARRKIKRLESQLTESTQSEHDTKVAVVTNEKR</sequence>
<name>A0A3B0LXB5_9GAMM</name>